<proteinExistence type="predicted"/>
<dbReference type="AlphaFoldDB" id="A0AA88YJG6"/>
<protein>
    <submittedName>
        <fullName evidence="1">Uncharacterized protein</fullName>
    </submittedName>
</protein>
<evidence type="ECO:0000313" key="1">
    <source>
        <dbReference type="EMBL" id="KAK3106394.1"/>
    </source>
</evidence>
<evidence type="ECO:0000313" key="2">
    <source>
        <dbReference type="Proteomes" id="UP001186944"/>
    </source>
</evidence>
<name>A0AA88YJG6_PINIB</name>
<dbReference type="Proteomes" id="UP001186944">
    <property type="component" value="Unassembled WGS sequence"/>
</dbReference>
<sequence>MSIFEPPPTDTAILVREWIEFRPVNQLGEDAAIEFHVVPQSSGYLDLKQSRLNVKIKITKGDGSAVTEADVVAPINLLLHSLFSQVECQMQQNPFPNGQFDDADAKTGGNLGLYERWSYTRNGGVVDLEGPILLDLFQQERLILNRVTLDLKLWPSRNAFRLMSDSIQPNEKMKIVDATLKMCMQRPNPAQTMAHSKELEESTALYPYAAHLRPSIEMT</sequence>
<comment type="caution">
    <text evidence="1">The sequence shown here is derived from an EMBL/GenBank/DDBJ whole genome shotgun (WGS) entry which is preliminary data.</text>
</comment>
<accession>A0AA88YJG6</accession>
<keyword evidence="2" id="KW-1185">Reference proteome</keyword>
<organism evidence="1 2">
    <name type="scientific">Pinctada imbricata</name>
    <name type="common">Atlantic pearl-oyster</name>
    <name type="synonym">Pinctada martensii</name>
    <dbReference type="NCBI Taxonomy" id="66713"/>
    <lineage>
        <taxon>Eukaryota</taxon>
        <taxon>Metazoa</taxon>
        <taxon>Spiralia</taxon>
        <taxon>Lophotrochozoa</taxon>
        <taxon>Mollusca</taxon>
        <taxon>Bivalvia</taxon>
        <taxon>Autobranchia</taxon>
        <taxon>Pteriomorphia</taxon>
        <taxon>Pterioida</taxon>
        <taxon>Pterioidea</taxon>
        <taxon>Pteriidae</taxon>
        <taxon>Pinctada</taxon>
    </lineage>
</organism>
<dbReference type="EMBL" id="VSWD01000003">
    <property type="protein sequence ID" value="KAK3106394.1"/>
    <property type="molecule type" value="Genomic_DNA"/>
</dbReference>
<reference evidence="1" key="1">
    <citation type="submission" date="2019-08" db="EMBL/GenBank/DDBJ databases">
        <title>The improved chromosome-level genome for the pearl oyster Pinctada fucata martensii using PacBio sequencing and Hi-C.</title>
        <authorList>
            <person name="Zheng Z."/>
        </authorList>
    </citation>
    <scope>NUCLEOTIDE SEQUENCE</scope>
    <source>
        <strain evidence="1">ZZ-2019</strain>
        <tissue evidence="1">Adductor muscle</tissue>
    </source>
</reference>
<gene>
    <name evidence="1" type="ORF">FSP39_019074</name>
</gene>